<accession>A0A7T8HKW9</accession>
<dbReference type="FunFam" id="3.10.20.370:FF:000001">
    <property type="entry name" value="Retrovirus-related Pol polyprotein from transposon 17.6-like protein"/>
    <property type="match status" value="1"/>
</dbReference>
<dbReference type="GO" id="GO:0003676">
    <property type="term" value="F:nucleic acid binding"/>
    <property type="evidence" value="ECO:0007669"/>
    <property type="project" value="InterPro"/>
</dbReference>
<dbReference type="Pfam" id="PF00078">
    <property type="entry name" value="RVT_1"/>
    <property type="match status" value="1"/>
</dbReference>
<dbReference type="InterPro" id="IPR036397">
    <property type="entry name" value="RNaseH_sf"/>
</dbReference>
<dbReference type="GO" id="GO:0006508">
    <property type="term" value="P:proteolysis"/>
    <property type="evidence" value="ECO:0007669"/>
    <property type="project" value="UniProtKB-KW"/>
</dbReference>
<dbReference type="PANTHER" id="PTHR37984:SF5">
    <property type="entry name" value="PROTEIN NYNRIN-LIKE"/>
    <property type="match status" value="1"/>
</dbReference>
<keyword evidence="4 11" id="KW-0548">Nucleotidyltransferase</keyword>
<dbReference type="PROSITE" id="PS50878">
    <property type="entry name" value="RT_POL"/>
    <property type="match status" value="1"/>
</dbReference>
<dbReference type="FunFam" id="3.10.10.10:FF:000007">
    <property type="entry name" value="Retrovirus-related Pol polyprotein from transposon 17.6-like Protein"/>
    <property type="match status" value="1"/>
</dbReference>
<evidence type="ECO:0000313" key="12">
    <source>
        <dbReference type="Proteomes" id="UP000595437"/>
    </source>
</evidence>
<dbReference type="InterPro" id="IPR043128">
    <property type="entry name" value="Rev_trsase/Diguanyl_cyclase"/>
</dbReference>
<dbReference type="InterPro" id="IPR021109">
    <property type="entry name" value="Peptidase_aspartic_dom_sf"/>
</dbReference>
<name>A0A7T8HKW9_CALRO</name>
<proteinExistence type="predicted"/>
<dbReference type="Pfam" id="PF23055">
    <property type="entry name" value="DUF7041"/>
    <property type="match status" value="1"/>
</dbReference>
<dbReference type="GO" id="GO:0004519">
    <property type="term" value="F:endonuclease activity"/>
    <property type="evidence" value="ECO:0007669"/>
    <property type="project" value="UniProtKB-KW"/>
</dbReference>
<dbReference type="InterPro" id="IPR043502">
    <property type="entry name" value="DNA/RNA_pol_sf"/>
</dbReference>
<evidence type="ECO:0000256" key="3">
    <source>
        <dbReference type="ARBA" id="ARBA00022679"/>
    </source>
</evidence>
<gene>
    <name evidence="11" type="ORF">FKW44_013457</name>
</gene>
<evidence type="ECO:0000256" key="5">
    <source>
        <dbReference type="ARBA" id="ARBA00022722"/>
    </source>
</evidence>
<dbReference type="Pfam" id="PF17921">
    <property type="entry name" value="Integrase_H2C2"/>
    <property type="match status" value="1"/>
</dbReference>
<dbReference type="PROSITE" id="PS50994">
    <property type="entry name" value="INTEGRASE"/>
    <property type="match status" value="1"/>
</dbReference>
<feature type="domain" description="Integrase catalytic" evidence="10">
    <location>
        <begin position="975"/>
        <end position="1164"/>
    </location>
</feature>
<dbReference type="InterPro" id="IPR050951">
    <property type="entry name" value="Retrovirus_Pol_polyprotein"/>
</dbReference>
<dbReference type="InterPro" id="IPR041588">
    <property type="entry name" value="Integrase_H2C2"/>
</dbReference>
<dbReference type="EMBL" id="CP045897">
    <property type="protein sequence ID" value="QQP51958.1"/>
    <property type="molecule type" value="Genomic_DNA"/>
</dbReference>
<evidence type="ECO:0000256" key="6">
    <source>
        <dbReference type="ARBA" id="ARBA00022759"/>
    </source>
</evidence>
<evidence type="ECO:0000259" key="10">
    <source>
        <dbReference type="PROSITE" id="PS50994"/>
    </source>
</evidence>
<evidence type="ECO:0000259" key="9">
    <source>
        <dbReference type="PROSITE" id="PS50878"/>
    </source>
</evidence>
<dbReference type="InterPro" id="IPR001969">
    <property type="entry name" value="Aspartic_peptidase_AS"/>
</dbReference>
<dbReference type="InterPro" id="IPR001584">
    <property type="entry name" value="Integrase_cat-core"/>
</dbReference>
<dbReference type="SUPFAM" id="SSF56672">
    <property type="entry name" value="DNA/RNA polymerases"/>
    <property type="match status" value="1"/>
</dbReference>
<keyword evidence="7" id="KW-0378">Hydrolase</keyword>
<evidence type="ECO:0000256" key="1">
    <source>
        <dbReference type="ARBA" id="ARBA00012493"/>
    </source>
</evidence>
<protein>
    <recommendedName>
        <fullName evidence="1">RNA-directed DNA polymerase</fullName>
        <ecNumber evidence="1">2.7.7.49</ecNumber>
    </recommendedName>
</protein>
<dbReference type="CDD" id="cd09274">
    <property type="entry name" value="RNase_HI_RT_Ty3"/>
    <property type="match status" value="1"/>
</dbReference>
<keyword evidence="3 11" id="KW-0808">Transferase</keyword>
<dbReference type="GO" id="GO:0015074">
    <property type="term" value="P:DNA integration"/>
    <property type="evidence" value="ECO:0007669"/>
    <property type="project" value="InterPro"/>
</dbReference>
<dbReference type="SUPFAM" id="SSF50630">
    <property type="entry name" value="Acid proteases"/>
    <property type="match status" value="1"/>
</dbReference>
<dbReference type="InterPro" id="IPR000477">
    <property type="entry name" value="RT_dom"/>
</dbReference>
<dbReference type="Proteomes" id="UP000595437">
    <property type="component" value="Chromosome 8"/>
</dbReference>
<keyword evidence="2" id="KW-0645">Protease</keyword>
<dbReference type="Gene3D" id="1.10.340.70">
    <property type="match status" value="1"/>
</dbReference>
<dbReference type="GO" id="GO:0042575">
    <property type="term" value="C:DNA polymerase complex"/>
    <property type="evidence" value="ECO:0007669"/>
    <property type="project" value="UniProtKB-ARBA"/>
</dbReference>
<dbReference type="CDD" id="cd01647">
    <property type="entry name" value="RT_LTR"/>
    <property type="match status" value="1"/>
</dbReference>
<keyword evidence="8" id="KW-0695">RNA-directed DNA polymerase</keyword>
<evidence type="ECO:0000256" key="2">
    <source>
        <dbReference type="ARBA" id="ARBA00022670"/>
    </source>
</evidence>
<dbReference type="Gene3D" id="3.10.10.10">
    <property type="entry name" value="HIV Type 1 Reverse Transcriptase, subunit A, domain 1"/>
    <property type="match status" value="1"/>
</dbReference>
<evidence type="ECO:0000256" key="7">
    <source>
        <dbReference type="ARBA" id="ARBA00022801"/>
    </source>
</evidence>
<dbReference type="InterPro" id="IPR055469">
    <property type="entry name" value="DUF7041"/>
</dbReference>
<evidence type="ECO:0000313" key="11">
    <source>
        <dbReference type="EMBL" id="QQP51958.1"/>
    </source>
</evidence>
<dbReference type="GO" id="GO:0003964">
    <property type="term" value="F:RNA-directed DNA polymerase activity"/>
    <property type="evidence" value="ECO:0007669"/>
    <property type="project" value="UniProtKB-KW"/>
</dbReference>
<dbReference type="PANTHER" id="PTHR37984">
    <property type="entry name" value="PROTEIN CBG26694"/>
    <property type="match status" value="1"/>
</dbReference>
<dbReference type="GO" id="GO:0004190">
    <property type="term" value="F:aspartic-type endopeptidase activity"/>
    <property type="evidence" value="ECO:0007669"/>
    <property type="project" value="InterPro"/>
</dbReference>
<dbReference type="PROSITE" id="PS00141">
    <property type="entry name" value="ASP_PROTEASE"/>
    <property type="match status" value="1"/>
</dbReference>
<keyword evidence="6" id="KW-0255">Endonuclease</keyword>
<feature type="domain" description="Reverse transcriptase" evidence="9">
    <location>
        <begin position="454"/>
        <end position="631"/>
    </location>
</feature>
<evidence type="ECO:0000256" key="8">
    <source>
        <dbReference type="ARBA" id="ARBA00022918"/>
    </source>
</evidence>
<evidence type="ECO:0000256" key="4">
    <source>
        <dbReference type="ARBA" id="ARBA00022695"/>
    </source>
</evidence>
<keyword evidence="5" id="KW-0540">Nuclease</keyword>
<dbReference type="Gene3D" id="3.30.420.10">
    <property type="entry name" value="Ribonuclease H-like superfamily/Ribonuclease H"/>
    <property type="match status" value="1"/>
</dbReference>
<dbReference type="OrthoDB" id="6378238at2759"/>
<dbReference type="InterPro" id="IPR041373">
    <property type="entry name" value="RT_RNaseH"/>
</dbReference>
<dbReference type="Gene3D" id="3.30.70.270">
    <property type="match status" value="2"/>
</dbReference>
<dbReference type="EC" id="2.7.7.49" evidence="1"/>
<organism evidence="11 12">
    <name type="scientific">Caligus rogercresseyi</name>
    <name type="common">Sea louse</name>
    <dbReference type="NCBI Taxonomy" id="217165"/>
    <lineage>
        <taxon>Eukaryota</taxon>
        <taxon>Metazoa</taxon>
        <taxon>Ecdysozoa</taxon>
        <taxon>Arthropoda</taxon>
        <taxon>Crustacea</taxon>
        <taxon>Multicrustacea</taxon>
        <taxon>Hexanauplia</taxon>
        <taxon>Copepoda</taxon>
        <taxon>Siphonostomatoida</taxon>
        <taxon>Caligidae</taxon>
        <taxon>Caligus</taxon>
    </lineage>
</organism>
<dbReference type="SUPFAM" id="SSF53098">
    <property type="entry name" value="Ribonuclease H-like"/>
    <property type="match status" value="1"/>
</dbReference>
<reference evidence="12" key="1">
    <citation type="submission" date="2021-01" db="EMBL/GenBank/DDBJ databases">
        <title>Caligus Genome Assembly.</title>
        <authorList>
            <person name="Gallardo-Escarate C."/>
        </authorList>
    </citation>
    <scope>NUCLEOTIDE SEQUENCE [LARGE SCALE GENOMIC DNA]</scope>
</reference>
<sequence>MSTTKDEGEGAVDLTSVARVAIRTPDFSIEDPSFYFDILESQFKLQGVLADSTKFHHAITGLPFNVARKISKETRTSSSYVKLKADILEVFEKSKGQLFEELIGTSTMIGKPSEYLKSLNETALKIGVPEAMVKHKFLSAAPSEISPVLVSRSEDSIDQLGRLADQLYEMLSLRPVNSINSATPRPERRTGSREFKSLSLTPFFPDQRPKVCRAHLFYGLKANSCKPWCVFPKSKQSSISIEPSSRMNLAANSLPFIKIAVQINNSTKVDVLIDTGATISLLPISKVSVNSLNPSPVKLVAANGEPIEVFGELTTVVGIKPLRRNYPWNFVVANVTNPIIGIDFLHHFEFLIDCKNGTLSDPKTGNLTSGIPISKDGIFTIKQAFEISESSIKHLFNKYPYLTVSYSSGSPIEFPPDVHHRIDTGSSPSSSSKFRRLSPEKTKICRETLNSLLESGIIRSSSSSWASPLHFVKKKQPGQWRMVGDYRALNAKTIPDKYPLPHMNDLASRLHGSKLYSKIDLCQAYYNIPVDEGDKHKTAITTPFGLYEFNYLPFGLRNAGSTFQRFMNKILNKFSFTFTYLDDILIFSSNKEEHLEHIELVLKTLNQFKLRVAVEKCEFFKENIEFLGVQIAQNGISPSKNKLSVIKSFQKPVSPSELRRFLGMIGFYRHLIPNFADLVLPLTEMIRVSDMKKDLIWTEKEISSFEETKNRLDSICCLPFLDPECNIFHLVTDASNYAVGAALHQIVDGKASPVQFFSKKLCQAQCKYSTFDRELLGAYLSVLHFKHLIEGQNTTIFTDHKPLEAAFHSQKQAKSDRQQRHLSIITEFVQDVQYIRGRDNIVADYLSRPIESVEEVPVSIDLPQISRAQTLALSQEEEFGTYYEEFIHQFKKIKISDSLELICETSIPSPRPYVPKSLRKDIFALFHNLSHPSGKSSSIIIKARYFWPSMGKEIKTWASECVRCQRSKVGRHTKTNIQPFYAGGRFQTIHLDIVGPLPPVEIPGQAAFLPYKYILTCIDRATRWIEVCPLTDITATTIAHAFIYTWISRFGVPLYVITDRGRQFESELFHHLSIMVGFHRIRTTSYHPQTNGMIERVHRVIKSALKAKESKWYFALPIVILGLRMTPSANSIPPFTAVTGSEIMIPSSLVSESKNPHEIVDREFITNLGEYFNNIDFSILSEGSNHSSKSQYLPKDLMKANYVWIRVDRVKGPLEAPYTGPAKVISRNHHTFRIEYLSGKQDVVSIERLKPAIYNPEPTKLKLPSKKLDSTKLSELSTLEDQRPESHSRNYTTKFGRKVKFIIP</sequence>
<dbReference type="Gene3D" id="2.40.70.10">
    <property type="entry name" value="Acid Proteases"/>
    <property type="match status" value="1"/>
</dbReference>
<dbReference type="Pfam" id="PF17917">
    <property type="entry name" value="RT_RNaseH"/>
    <property type="match status" value="1"/>
</dbReference>
<keyword evidence="12" id="KW-1185">Reference proteome</keyword>
<dbReference type="InterPro" id="IPR012337">
    <property type="entry name" value="RNaseH-like_sf"/>
</dbReference>